<reference evidence="2 3" key="1">
    <citation type="journal article" date="2015" name="Microbes Environ.">
        <title>Distribution and evolution of nitrogen fixation genes in the phylum bacteroidetes.</title>
        <authorList>
            <person name="Inoue J."/>
            <person name="Oshima K."/>
            <person name="Suda W."/>
            <person name="Sakamoto M."/>
            <person name="Iino T."/>
            <person name="Noda S."/>
            <person name="Hongoh Y."/>
            <person name="Hattori M."/>
            <person name="Ohkuma M."/>
        </authorList>
    </citation>
    <scope>NUCLEOTIDE SEQUENCE [LARGE SCALE GENOMIC DNA]</scope>
    <source>
        <strain evidence="2">JCM 15548</strain>
    </source>
</reference>
<evidence type="ECO:0000256" key="1">
    <source>
        <dbReference type="SAM" id="Phobius"/>
    </source>
</evidence>
<organism evidence="2 3">
    <name type="scientific">Geofilum rubicundum JCM 15548</name>
    <dbReference type="NCBI Taxonomy" id="1236989"/>
    <lineage>
        <taxon>Bacteria</taxon>
        <taxon>Pseudomonadati</taxon>
        <taxon>Bacteroidota</taxon>
        <taxon>Bacteroidia</taxon>
        <taxon>Marinilabiliales</taxon>
        <taxon>Marinilabiliaceae</taxon>
        <taxon>Geofilum</taxon>
    </lineage>
</organism>
<keyword evidence="1" id="KW-0812">Transmembrane</keyword>
<evidence type="ECO:0008006" key="4">
    <source>
        <dbReference type="Google" id="ProtNLM"/>
    </source>
</evidence>
<keyword evidence="3" id="KW-1185">Reference proteome</keyword>
<feature type="transmembrane region" description="Helical" evidence="1">
    <location>
        <begin position="12"/>
        <end position="30"/>
    </location>
</feature>
<name>A0A0E9M1Q5_9BACT</name>
<dbReference type="STRING" id="1236989.JCM15548_13864"/>
<protein>
    <recommendedName>
        <fullName evidence="4">Urease accessory protein UreH-like transmembrane domain-containing protein</fullName>
    </recommendedName>
</protein>
<accession>A0A0E9M1Q5</accession>
<evidence type="ECO:0000313" key="2">
    <source>
        <dbReference type="EMBL" id="GAO31498.1"/>
    </source>
</evidence>
<evidence type="ECO:0000313" key="3">
    <source>
        <dbReference type="Proteomes" id="UP000032900"/>
    </source>
</evidence>
<keyword evidence="1" id="KW-1133">Transmembrane helix</keyword>
<feature type="transmembrane region" description="Helical" evidence="1">
    <location>
        <begin position="118"/>
        <end position="138"/>
    </location>
</feature>
<keyword evidence="1" id="KW-0472">Membrane</keyword>
<comment type="caution">
    <text evidence="2">The sequence shown here is derived from an EMBL/GenBank/DDBJ whole genome shotgun (WGS) entry which is preliminary data.</text>
</comment>
<dbReference type="EMBL" id="BAZW01000050">
    <property type="protein sequence ID" value="GAO31498.1"/>
    <property type="molecule type" value="Genomic_DNA"/>
</dbReference>
<sequence length="139" mass="14880">MAGRFQGQFGGLGLIAFGLAYAVWGLKHIFRPARERIKDEGATQSKKITPWVLFIIFVLGPCEVLIPVLMYPAANESVGALLTVTGVFGVTTLATMMGAVFLASYGLSFVSLKPIEKYTHTIAGLVIFLSGMAIQVLGL</sequence>
<feature type="transmembrane region" description="Helical" evidence="1">
    <location>
        <begin position="80"/>
        <end position="106"/>
    </location>
</feature>
<dbReference type="Proteomes" id="UP000032900">
    <property type="component" value="Unassembled WGS sequence"/>
</dbReference>
<proteinExistence type="predicted"/>
<feature type="transmembrane region" description="Helical" evidence="1">
    <location>
        <begin position="51"/>
        <end position="74"/>
    </location>
</feature>
<dbReference type="AlphaFoldDB" id="A0A0E9M1Q5"/>
<gene>
    <name evidence="2" type="ORF">JCM15548_13864</name>
</gene>